<feature type="site" description="Positions MEP for the nucleophilic attack" evidence="7">
    <location>
        <position position="153"/>
    </location>
</feature>
<dbReference type="UniPathway" id="UPA00056">
    <property type="reaction ID" value="UER00093"/>
</dbReference>
<name>A0A090IFG1_9GAMM</name>
<dbReference type="InterPro" id="IPR034683">
    <property type="entry name" value="IspD/TarI"/>
</dbReference>
<keyword evidence="10" id="KW-1185">Reference proteome</keyword>
<organism evidence="9 11">
    <name type="scientific">Moritella viscosa</name>
    <dbReference type="NCBI Taxonomy" id="80854"/>
    <lineage>
        <taxon>Bacteria</taxon>
        <taxon>Pseudomonadati</taxon>
        <taxon>Pseudomonadota</taxon>
        <taxon>Gammaproteobacteria</taxon>
        <taxon>Alteromonadales</taxon>
        <taxon>Moritellaceae</taxon>
        <taxon>Moritella</taxon>
    </lineage>
</organism>
<comment type="similarity">
    <text evidence="3 7">Belongs to the IspD/TarI cytidylyltransferase family. IspD subfamily.</text>
</comment>
<dbReference type="FunFam" id="3.90.550.10:FF:000003">
    <property type="entry name" value="2-C-methyl-D-erythritol 4-phosphate cytidylyltransferase"/>
    <property type="match status" value="1"/>
</dbReference>
<feature type="site" description="Positions MEP for the nucleophilic attack" evidence="7">
    <location>
        <position position="209"/>
    </location>
</feature>
<dbReference type="KEGG" id="mvs:MVIS_0438"/>
<evidence type="ECO:0000256" key="4">
    <source>
        <dbReference type="ARBA" id="ARBA00022679"/>
    </source>
</evidence>
<feature type="site" description="Transition state stabilizer" evidence="7">
    <location>
        <position position="17"/>
    </location>
</feature>
<dbReference type="InterPro" id="IPR001228">
    <property type="entry name" value="IspD"/>
</dbReference>
<dbReference type="GeneID" id="61293884"/>
<dbReference type="PANTHER" id="PTHR32125">
    <property type="entry name" value="2-C-METHYL-D-ERYTHRITOL 4-PHOSPHATE CYTIDYLYLTRANSFERASE, CHLOROPLASTIC"/>
    <property type="match status" value="1"/>
</dbReference>
<evidence type="ECO:0000256" key="6">
    <source>
        <dbReference type="ARBA" id="ARBA00023229"/>
    </source>
</evidence>
<comment type="pathway">
    <text evidence="2 7">Isoprenoid biosynthesis; isopentenyl diphosphate biosynthesis via DXP pathway; isopentenyl diphosphate from 1-deoxy-D-xylulose 5-phosphate: step 2/6.</text>
</comment>
<dbReference type="AlphaFoldDB" id="A0A090IFG1"/>
<dbReference type="Gene3D" id="3.90.550.10">
    <property type="entry name" value="Spore Coat Polysaccharide Biosynthesis Protein SpsA, Chain A"/>
    <property type="match status" value="1"/>
</dbReference>
<feature type="site" description="Transition state stabilizer" evidence="7">
    <location>
        <position position="24"/>
    </location>
</feature>
<keyword evidence="4 7" id="KW-0808">Transferase</keyword>
<dbReference type="PANTHER" id="PTHR32125:SF4">
    <property type="entry name" value="2-C-METHYL-D-ERYTHRITOL 4-PHOSPHATE CYTIDYLYLTRANSFERASE, CHLOROPLASTIC"/>
    <property type="match status" value="1"/>
</dbReference>
<dbReference type="PROSITE" id="PS01295">
    <property type="entry name" value="ISPD"/>
    <property type="match status" value="1"/>
</dbReference>
<dbReference type="Pfam" id="PF01128">
    <property type="entry name" value="IspD"/>
    <property type="match status" value="1"/>
</dbReference>
<evidence type="ECO:0000256" key="2">
    <source>
        <dbReference type="ARBA" id="ARBA00004787"/>
    </source>
</evidence>
<comment type="function">
    <text evidence="7">Catalyzes the formation of 4-diphosphocytidyl-2-C-methyl-D-erythritol from CTP and 2-C-methyl-D-erythritol 4-phosphate (MEP).</text>
</comment>
<evidence type="ECO:0000313" key="8">
    <source>
        <dbReference type="EMBL" id="SGY81959.1"/>
    </source>
</evidence>
<evidence type="ECO:0000256" key="3">
    <source>
        <dbReference type="ARBA" id="ARBA00009789"/>
    </source>
</evidence>
<dbReference type="SUPFAM" id="SSF53448">
    <property type="entry name" value="Nucleotide-diphospho-sugar transferases"/>
    <property type="match status" value="1"/>
</dbReference>
<dbReference type="RefSeq" id="WP_045108899.1">
    <property type="nucleotide sequence ID" value="NZ_CAWQZC010000077.1"/>
</dbReference>
<gene>
    <name evidence="7" type="primary">ispD</name>
    <name evidence="8" type="ORF">MT2528_0154</name>
    <name evidence="9" type="ORF">NVI5450_0139</name>
</gene>
<reference evidence="9 11" key="2">
    <citation type="submission" date="2016-11" db="EMBL/GenBank/DDBJ databases">
        <authorList>
            <person name="Jaros S."/>
            <person name="Januszkiewicz K."/>
            <person name="Wedrychowicz H."/>
        </authorList>
    </citation>
    <scope>NUCLEOTIDE SEQUENCE [LARGE SCALE GENOMIC DNA]</scope>
    <source>
        <strain evidence="9">NVI 5450</strain>
    </source>
</reference>
<dbReference type="Proteomes" id="UP000183794">
    <property type="component" value="Unassembled WGS sequence"/>
</dbReference>
<comment type="catalytic activity">
    <reaction evidence="1 7">
        <text>2-C-methyl-D-erythritol 4-phosphate + CTP + H(+) = 4-CDP-2-C-methyl-D-erythritol + diphosphate</text>
        <dbReference type="Rhea" id="RHEA:13429"/>
        <dbReference type="ChEBI" id="CHEBI:15378"/>
        <dbReference type="ChEBI" id="CHEBI:33019"/>
        <dbReference type="ChEBI" id="CHEBI:37563"/>
        <dbReference type="ChEBI" id="CHEBI:57823"/>
        <dbReference type="ChEBI" id="CHEBI:58262"/>
        <dbReference type="EC" id="2.7.7.60"/>
    </reaction>
</comment>
<dbReference type="PATRIC" id="fig|80854.5.peg.464"/>
<dbReference type="HAMAP" id="MF_00108">
    <property type="entry name" value="IspD"/>
    <property type="match status" value="1"/>
</dbReference>
<dbReference type="Proteomes" id="UP000182660">
    <property type="component" value="Unassembled WGS sequence"/>
</dbReference>
<dbReference type="InterPro" id="IPR050088">
    <property type="entry name" value="IspD/TarI_cytidylyltransf_bact"/>
</dbReference>
<dbReference type="CDD" id="cd02516">
    <property type="entry name" value="CDP-ME_synthetase"/>
    <property type="match status" value="1"/>
</dbReference>
<accession>A0A090IFG1</accession>
<dbReference type="EMBL" id="FPLJ01000005">
    <property type="protein sequence ID" value="SGY81959.1"/>
    <property type="molecule type" value="Genomic_DNA"/>
</dbReference>
<dbReference type="InterPro" id="IPR029044">
    <property type="entry name" value="Nucleotide-diphossugar_trans"/>
</dbReference>
<keyword evidence="5 7" id="KW-0548">Nucleotidyltransferase</keyword>
<dbReference type="STRING" id="80854.MVIS_0438"/>
<evidence type="ECO:0000256" key="1">
    <source>
        <dbReference type="ARBA" id="ARBA00001282"/>
    </source>
</evidence>
<dbReference type="InterPro" id="IPR018294">
    <property type="entry name" value="ISPD_synthase_CS"/>
</dbReference>
<dbReference type="OrthoDB" id="9806837at2"/>
<proteinExistence type="inferred from homology"/>
<reference evidence="8 10" key="1">
    <citation type="submission" date="2016-11" db="EMBL/GenBank/DDBJ databases">
        <authorList>
            <person name="Klemetsen T."/>
        </authorList>
    </citation>
    <scope>NUCLEOTIDE SEQUENCE [LARGE SCALE GENOMIC DNA]</scope>
    <source>
        <strain evidence="8">MT 2528</strain>
    </source>
</reference>
<evidence type="ECO:0000313" key="10">
    <source>
        <dbReference type="Proteomes" id="UP000182660"/>
    </source>
</evidence>
<dbReference type="EC" id="2.7.7.60" evidence="7"/>
<evidence type="ECO:0000256" key="5">
    <source>
        <dbReference type="ARBA" id="ARBA00022695"/>
    </source>
</evidence>
<dbReference type="GO" id="GO:0050518">
    <property type="term" value="F:2-C-methyl-D-erythritol 4-phosphate cytidylyltransferase activity"/>
    <property type="evidence" value="ECO:0007669"/>
    <property type="project" value="UniProtKB-UniRule"/>
</dbReference>
<evidence type="ECO:0000313" key="9">
    <source>
        <dbReference type="EMBL" id="SGY82332.1"/>
    </source>
</evidence>
<dbReference type="EMBL" id="FPLD01000005">
    <property type="protein sequence ID" value="SGY82332.1"/>
    <property type="molecule type" value="Genomic_DNA"/>
</dbReference>
<sequence>MTEQFIAVVPAAGVGARMGASIPKQYLMLQGKTVIEHTLTVLLSHPRIAKVVVALGPEDGWFSDIAIAKDPAIIRVNGGKERADSVLAGLQACQSYNWVLVHDAARPCLTHTDVDCLITGALASEYGAILGCQVRDTMKRTDANGNIIATVERDLLWHALTPQMFPVKLLTDALTAGLADNANITDEASAIERLGLMPKIVVGRADNIKITRPEDMPLATLYLQQSVKNK</sequence>
<evidence type="ECO:0000256" key="7">
    <source>
        <dbReference type="HAMAP-Rule" id="MF_00108"/>
    </source>
</evidence>
<protein>
    <recommendedName>
        <fullName evidence="7">2-C-methyl-D-erythritol 4-phosphate cytidylyltransferase</fullName>
        <ecNumber evidence="7">2.7.7.60</ecNumber>
    </recommendedName>
    <alternativeName>
        <fullName evidence="7">4-diphosphocytidyl-2C-methyl-D-erythritol synthase</fullName>
    </alternativeName>
    <alternativeName>
        <fullName evidence="7">MEP cytidylyltransferase</fullName>
        <shortName evidence="7">MCT</shortName>
    </alternativeName>
</protein>
<evidence type="ECO:0000313" key="11">
    <source>
        <dbReference type="Proteomes" id="UP000183794"/>
    </source>
</evidence>
<keyword evidence="6 7" id="KW-0414">Isoprene biosynthesis</keyword>
<dbReference type="GO" id="GO:0019288">
    <property type="term" value="P:isopentenyl diphosphate biosynthetic process, methylerythritol 4-phosphate pathway"/>
    <property type="evidence" value="ECO:0007669"/>
    <property type="project" value="UniProtKB-UniRule"/>
</dbReference>
<dbReference type="NCBIfam" id="TIGR00453">
    <property type="entry name" value="ispD"/>
    <property type="match status" value="1"/>
</dbReference>
<dbReference type="HOGENOM" id="CLU_061281_3_1_6"/>